<evidence type="ECO:0000256" key="2">
    <source>
        <dbReference type="SAM" id="SignalP"/>
    </source>
</evidence>
<dbReference type="EnsemblMetazoa" id="LLOJ000966-RA">
    <property type="protein sequence ID" value="LLOJ000966-PA"/>
    <property type="gene ID" value="LLOJ000966"/>
</dbReference>
<keyword evidence="4" id="KW-1185">Reference proteome</keyword>
<dbReference type="VEuPathDB" id="VectorBase:LLONM1_011546"/>
<feature type="chain" id="PRO_5008405522" evidence="2">
    <location>
        <begin position="23"/>
        <end position="204"/>
    </location>
</feature>
<dbReference type="EMBL" id="AJWK01003841">
    <property type="status" value="NOT_ANNOTATED_CDS"/>
    <property type="molecule type" value="Genomic_DNA"/>
</dbReference>
<feature type="compositionally biased region" description="Acidic residues" evidence="1">
    <location>
        <begin position="191"/>
        <end position="204"/>
    </location>
</feature>
<proteinExistence type="predicted"/>
<feature type="compositionally biased region" description="Low complexity" evidence="1">
    <location>
        <begin position="180"/>
        <end position="190"/>
    </location>
</feature>
<evidence type="ECO:0000256" key="1">
    <source>
        <dbReference type="SAM" id="MobiDB-lite"/>
    </source>
</evidence>
<reference evidence="3" key="1">
    <citation type="submission" date="2020-05" db="UniProtKB">
        <authorList>
            <consortium name="EnsemblMetazoa"/>
        </authorList>
    </citation>
    <scope>IDENTIFICATION</scope>
    <source>
        <strain evidence="3">Jacobina</strain>
    </source>
</reference>
<accession>A0A1B0CAJ1</accession>
<evidence type="ECO:0000313" key="3">
    <source>
        <dbReference type="EnsemblMetazoa" id="LLOJ000966-PA"/>
    </source>
</evidence>
<feature type="region of interest" description="Disordered" evidence="1">
    <location>
        <begin position="180"/>
        <end position="204"/>
    </location>
</feature>
<evidence type="ECO:0000313" key="4">
    <source>
        <dbReference type="Proteomes" id="UP000092461"/>
    </source>
</evidence>
<dbReference type="OrthoDB" id="8197466at2759"/>
<dbReference type="AlphaFoldDB" id="A0A1B0CAJ1"/>
<dbReference type="Proteomes" id="UP000092461">
    <property type="component" value="Unassembled WGS sequence"/>
</dbReference>
<name>A0A1B0CAJ1_LUTLO</name>
<organism evidence="3 4">
    <name type="scientific">Lutzomyia longipalpis</name>
    <name type="common">Sand fly</name>
    <dbReference type="NCBI Taxonomy" id="7200"/>
    <lineage>
        <taxon>Eukaryota</taxon>
        <taxon>Metazoa</taxon>
        <taxon>Ecdysozoa</taxon>
        <taxon>Arthropoda</taxon>
        <taxon>Hexapoda</taxon>
        <taxon>Insecta</taxon>
        <taxon>Pterygota</taxon>
        <taxon>Neoptera</taxon>
        <taxon>Endopterygota</taxon>
        <taxon>Diptera</taxon>
        <taxon>Nematocera</taxon>
        <taxon>Psychodoidea</taxon>
        <taxon>Psychodidae</taxon>
        <taxon>Lutzomyia</taxon>
        <taxon>Lutzomyia</taxon>
    </lineage>
</organism>
<dbReference type="VEuPathDB" id="VectorBase:LLOJ000966"/>
<dbReference type="KEGG" id="lll:129790937"/>
<protein>
    <submittedName>
        <fullName evidence="3">Uncharacterized protein</fullName>
    </submittedName>
</protein>
<dbReference type="GeneID" id="129790937"/>
<sequence length="204" mass="21126">MWSKSGLTVAVLVTLAVHQIAASPARVKRNDDLNDHLDPINQVEDSGHGLEREKRKLPDAVFGTKNALLGLVFSKIDSLIDSKTRFIDVLDQTNIAKNKQYGIESPPQINSLQSLISAVITPKIQAITSKLGGLSGSFLGGAGGGFATTGGETATDASGGGGGSGFGGILTSLLRFSGPLLSSSSGGTQSSDDDLGEDQDDERK</sequence>
<keyword evidence="2" id="KW-0732">Signal</keyword>
<feature type="signal peptide" evidence="2">
    <location>
        <begin position="1"/>
        <end position="22"/>
    </location>
</feature>
<dbReference type="RefSeq" id="XP_055684763.1">
    <property type="nucleotide sequence ID" value="XM_055828788.1"/>
</dbReference>